<reference evidence="1" key="1">
    <citation type="submission" date="2022-07" db="EMBL/GenBank/DDBJ databases">
        <title>Phylogenomic reconstructions and comparative analyses of Kickxellomycotina fungi.</title>
        <authorList>
            <person name="Reynolds N.K."/>
            <person name="Stajich J.E."/>
            <person name="Barry K."/>
            <person name="Grigoriev I.V."/>
            <person name="Crous P."/>
            <person name="Smith M.E."/>
        </authorList>
    </citation>
    <scope>NUCLEOTIDE SEQUENCE</scope>
    <source>
        <strain evidence="1">CBS 190363</strain>
    </source>
</reference>
<dbReference type="EMBL" id="JANBVB010000011">
    <property type="protein sequence ID" value="KAJ2900125.1"/>
    <property type="molecule type" value="Genomic_DNA"/>
</dbReference>
<sequence>MFSSRSLRFLALLSVAAIFALNLGYLRSQTNERQPHISNNLATYALALAFGDDFTQSATDPDNSGWLAHLQRFYDRRMDVLNRGFAQHTSSDARKIAHQILPKTNTNTSPGLSWTGPRLNSLPRQDGRSSLHLLIIAFGANDAVPDETSPQHVPLTMFAENLRYIVSLLRSPDSEHYSPHTRILFVTPPPVGDLMYAESTHIGSKVPRKNQVTRMYAEAMNAVAGELGLPCVDLWSAIEFMVKKAVDRVPLVAAARTGILGTDQLAVQSTLKSIYGSHLSPVSPFGGYEMYLADGFALNANGNRLLHKLLISKILTTWPELRPY</sequence>
<evidence type="ECO:0000313" key="1">
    <source>
        <dbReference type="EMBL" id="KAJ2900125.1"/>
    </source>
</evidence>
<evidence type="ECO:0000313" key="2">
    <source>
        <dbReference type="Proteomes" id="UP001139981"/>
    </source>
</evidence>
<gene>
    <name evidence="1" type="primary">IAH1_1</name>
    <name evidence="1" type="ORF">IWW38_000665</name>
</gene>
<dbReference type="Proteomes" id="UP001139981">
    <property type="component" value="Unassembled WGS sequence"/>
</dbReference>
<proteinExistence type="predicted"/>
<organism evidence="1 2">
    <name type="scientific">Coemansia aciculifera</name>
    <dbReference type="NCBI Taxonomy" id="417176"/>
    <lineage>
        <taxon>Eukaryota</taxon>
        <taxon>Fungi</taxon>
        <taxon>Fungi incertae sedis</taxon>
        <taxon>Zoopagomycota</taxon>
        <taxon>Kickxellomycotina</taxon>
        <taxon>Kickxellomycetes</taxon>
        <taxon>Kickxellales</taxon>
        <taxon>Kickxellaceae</taxon>
        <taxon>Coemansia</taxon>
    </lineage>
</organism>
<protein>
    <submittedName>
        <fullName evidence="1">Isoamyl acetate-hydrolyzing esterase</fullName>
    </submittedName>
</protein>
<keyword evidence="2" id="KW-1185">Reference proteome</keyword>
<comment type="caution">
    <text evidence="1">The sequence shown here is derived from an EMBL/GenBank/DDBJ whole genome shotgun (WGS) entry which is preliminary data.</text>
</comment>
<accession>A0ACC1M996</accession>
<name>A0ACC1M996_9FUNG</name>